<organism evidence="2 3">
    <name type="scientific">Moniliophthora roreri</name>
    <name type="common">Frosty pod rot fungus</name>
    <name type="synonym">Monilia roreri</name>
    <dbReference type="NCBI Taxonomy" id="221103"/>
    <lineage>
        <taxon>Eukaryota</taxon>
        <taxon>Fungi</taxon>
        <taxon>Dikarya</taxon>
        <taxon>Basidiomycota</taxon>
        <taxon>Agaricomycotina</taxon>
        <taxon>Agaricomycetes</taxon>
        <taxon>Agaricomycetidae</taxon>
        <taxon>Agaricales</taxon>
        <taxon>Marasmiineae</taxon>
        <taxon>Marasmiaceae</taxon>
        <taxon>Moniliophthora</taxon>
    </lineage>
</organism>
<evidence type="ECO:0000256" key="1">
    <source>
        <dbReference type="SAM" id="MobiDB-lite"/>
    </source>
</evidence>
<name>A0A0W0FK45_MONRR</name>
<gene>
    <name evidence="2" type="ORF">WG66_10724</name>
</gene>
<proteinExistence type="predicted"/>
<sequence>MTNPNEPGSSTDEPAPNVQPKVEQDNSDAQWAATIATFVVETIDKQNNDTKMFKPNPYEGDHKDTQQFLLNLEVFFRMNTSKYNTDKKKKLLLLSLLKG</sequence>
<feature type="region of interest" description="Disordered" evidence="1">
    <location>
        <begin position="1"/>
        <end position="27"/>
    </location>
</feature>
<dbReference type="EMBL" id="LATX01001889">
    <property type="protein sequence ID" value="KTB36699.1"/>
    <property type="molecule type" value="Genomic_DNA"/>
</dbReference>
<protein>
    <submittedName>
        <fullName evidence="2">Uncharacterized protein</fullName>
    </submittedName>
</protein>
<evidence type="ECO:0000313" key="2">
    <source>
        <dbReference type="EMBL" id="KTB36699.1"/>
    </source>
</evidence>
<evidence type="ECO:0000313" key="3">
    <source>
        <dbReference type="Proteomes" id="UP000054988"/>
    </source>
</evidence>
<dbReference type="AlphaFoldDB" id="A0A0W0FK45"/>
<feature type="compositionally biased region" description="Polar residues" evidence="1">
    <location>
        <begin position="1"/>
        <end position="12"/>
    </location>
</feature>
<reference evidence="2 3" key="1">
    <citation type="submission" date="2015-12" db="EMBL/GenBank/DDBJ databases">
        <title>Draft genome sequence of Moniliophthora roreri, the causal agent of frosty pod rot of cacao.</title>
        <authorList>
            <person name="Aime M.C."/>
            <person name="Diaz-Valderrama J.R."/>
            <person name="Kijpornyongpan T."/>
            <person name="Phillips-Mora W."/>
        </authorList>
    </citation>
    <scope>NUCLEOTIDE SEQUENCE [LARGE SCALE GENOMIC DNA]</scope>
    <source>
        <strain evidence="2 3">MCA 2952</strain>
    </source>
</reference>
<accession>A0A0W0FK45</accession>
<dbReference type="Proteomes" id="UP000054988">
    <property type="component" value="Unassembled WGS sequence"/>
</dbReference>
<comment type="caution">
    <text evidence="2">The sequence shown here is derived from an EMBL/GenBank/DDBJ whole genome shotgun (WGS) entry which is preliminary data.</text>
</comment>